<proteinExistence type="inferred from homology"/>
<reference evidence="4 5" key="1">
    <citation type="submission" date="2017-05" db="EMBL/GenBank/DDBJ databases">
        <title>Complete and WGS of Bordetella genogroups.</title>
        <authorList>
            <person name="Spilker T."/>
            <person name="LiPuma J."/>
        </authorList>
    </citation>
    <scope>NUCLEOTIDE SEQUENCE [LARGE SCALE GENOMIC DNA]</scope>
    <source>
        <strain evidence="4 5">AU9919</strain>
    </source>
</reference>
<evidence type="ECO:0000313" key="4">
    <source>
        <dbReference type="EMBL" id="OZI56574.1"/>
    </source>
</evidence>
<feature type="domain" description="Gp5/Type VI secretion system Vgr protein OB-fold" evidence="2">
    <location>
        <begin position="383"/>
        <end position="449"/>
    </location>
</feature>
<dbReference type="AlphaFoldDB" id="A0A261U3N4"/>
<feature type="domain" description="Gp5/Type VI secretion system Vgr C-terminal trimerisation" evidence="3">
    <location>
        <begin position="467"/>
        <end position="568"/>
    </location>
</feature>
<dbReference type="Gene3D" id="2.30.110.50">
    <property type="match status" value="1"/>
</dbReference>
<comment type="caution">
    <text evidence="4">The sequence shown here is derived from an EMBL/GenBank/DDBJ whole genome shotgun (WGS) entry which is preliminary data.</text>
</comment>
<dbReference type="Pfam" id="PF04717">
    <property type="entry name" value="Phage_base_V"/>
    <property type="match status" value="1"/>
</dbReference>
<name>A0A261U3N4_9BORD</name>
<evidence type="ECO:0000256" key="1">
    <source>
        <dbReference type="ARBA" id="ARBA00005558"/>
    </source>
</evidence>
<gene>
    <name evidence="4" type="ORF">CAL20_14250</name>
</gene>
<dbReference type="SUPFAM" id="SSF69255">
    <property type="entry name" value="gp5 N-terminal domain-like"/>
    <property type="match status" value="1"/>
</dbReference>
<dbReference type="InterPro" id="IPR006533">
    <property type="entry name" value="T6SS_Vgr_RhsGE"/>
</dbReference>
<dbReference type="Proteomes" id="UP000216885">
    <property type="component" value="Unassembled WGS sequence"/>
</dbReference>
<evidence type="ECO:0000313" key="5">
    <source>
        <dbReference type="Proteomes" id="UP000216885"/>
    </source>
</evidence>
<sequence>MNRVVVAETALGAVLEFKCMHGREALSELYEFEVELVAKTTAISGTSVLGKPLTLEIETEGGAKRYLSGDVVRFAYIGQESGGLRLARYRATVSPWLWYLTRNRDCKIYQNKSVVEILDEVLGSYSGYVYEKQLQGSYRTREYCVQYEESDFDFVSRLMEHEGIYYYFKHEKNQHILVLTDDIGEHKPLPDYPALDYFPRDRNVLASEQTIHAWSSGEELRGVEYVVNDYNFKKSSLNLHSRLKEAYPVEQANREIYEWQGGYADIQDGEHYVKIRLEETRSASERSSGSANVRGLAPGYTFKLRRSPRKVDIKEYLIVSVEYFLTEAGYHSGSEDGEYRFEFTVQPTSLPFRAPMNTPIPKTTGPQTAVVTGPAGAEVYTDEYQRVKLHFRWDRYNRPDENSSCWVRVSNDSAGNGYGAVSTPRVGQEVVVDFIGGNPDRPLVTGRVYNDRQMPAGGFTPSPTIVGFSSRSHHGTPANESYFYIENKLGAEYVRLHSEKDLHVVVEGLETRDVGESRTTTIGDYEDNTVVGYQKNLVKSYRDTTIEGYDKLTVTGGDREETFKHKYRNTTTSDIDMTSTSGHVHIKADSGYGVFEADNYIRVKSTGDNSVWLQKGGPDHQLEFAGDNATLKAPTDVYIDATGGKGEFTTATSMKLFSDAGPLDIQRGGADHSINMTGGDMMVKSPSTITLKTSQLIMDAPTVKDVHKSNFTKGIWKGEAFVEIFQFRAFHQSISAARHQLNVSQNTYYVKKLDLGVLKLDYCAFRGQNEPARFEMGGPKVLLKALLLVV</sequence>
<dbReference type="InterPro" id="IPR006531">
    <property type="entry name" value="Gp5/Vgr_OB"/>
</dbReference>
<dbReference type="Gene3D" id="4.10.220.110">
    <property type="match status" value="1"/>
</dbReference>
<dbReference type="Gene3D" id="2.40.50.230">
    <property type="entry name" value="Gp5 N-terminal domain"/>
    <property type="match status" value="1"/>
</dbReference>
<dbReference type="InterPro" id="IPR054030">
    <property type="entry name" value="Gp5_Vgr_C"/>
</dbReference>
<dbReference type="Pfam" id="PF22178">
    <property type="entry name" value="Gp5_trimer_C"/>
    <property type="match status" value="1"/>
</dbReference>
<accession>A0A261U3N4</accession>
<dbReference type="InterPro" id="IPR017847">
    <property type="entry name" value="T6SS_RhsGE_Vgr_subset"/>
</dbReference>
<keyword evidence="5" id="KW-1185">Reference proteome</keyword>
<dbReference type="SUPFAM" id="SSF69349">
    <property type="entry name" value="Phage fibre proteins"/>
    <property type="match status" value="1"/>
</dbReference>
<evidence type="ECO:0000259" key="3">
    <source>
        <dbReference type="Pfam" id="PF22178"/>
    </source>
</evidence>
<evidence type="ECO:0000259" key="2">
    <source>
        <dbReference type="Pfam" id="PF04717"/>
    </source>
</evidence>
<protein>
    <submittedName>
        <fullName evidence="4">Uncharacterized protein</fullName>
    </submittedName>
</protein>
<dbReference type="NCBIfam" id="TIGR03361">
    <property type="entry name" value="VI_Rhs_Vgr"/>
    <property type="match status" value="1"/>
</dbReference>
<dbReference type="RefSeq" id="WP_094838173.1">
    <property type="nucleotide sequence ID" value="NZ_NEVQ01000013.1"/>
</dbReference>
<organism evidence="4 5">
    <name type="scientific">Bordetella genomosp. 4</name>
    <dbReference type="NCBI Taxonomy" id="463044"/>
    <lineage>
        <taxon>Bacteria</taxon>
        <taxon>Pseudomonadati</taxon>
        <taxon>Pseudomonadota</taxon>
        <taxon>Betaproteobacteria</taxon>
        <taxon>Burkholderiales</taxon>
        <taxon>Alcaligenaceae</taxon>
        <taxon>Bordetella</taxon>
    </lineage>
</organism>
<dbReference type="NCBIfam" id="TIGR01646">
    <property type="entry name" value="vgr_GE"/>
    <property type="match status" value="1"/>
</dbReference>
<dbReference type="SUPFAM" id="SSF69279">
    <property type="entry name" value="Phage tail proteins"/>
    <property type="match status" value="2"/>
</dbReference>
<dbReference type="InterPro" id="IPR037026">
    <property type="entry name" value="Vgr_OB-fold_dom_sf"/>
</dbReference>
<dbReference type="Gene3D" id="3.55.50.10">
    <property type="entry name" value="Baseplate protein-like domains"/>
    <property type="match status" value="1"/>
</dbReference>
<dbReference type="EMBL" id="NEVQ01000013">
    <property type="protein sequence ID" value="OZI56574.1"/>
    <property type="molecule type" value="Genomic_DNA"/>
</dbReference>
<dbReference type="Pfam" id="PF05954">
    <property type="entry name" value="Phage_GPD"/>
    <property type="match status" value="1"/>
</dbReference>
<comment type="similarity">
    <text evidence="1">Belongs to the VgrG protein family.</text>
</comment>